<accession>A0AAD8S4G9</accession>
<keyword evidence="1" id="KW-0694">RNA-binding</keyword>
<dbReference type="SUPFAM" id="SSF54928">
    <property type="entry name" value="RNA-binding domain, RBD"/>
    <property type="match status" value="1"/>
</dbReference>
<gene>
    <name evidence="4" type="ORF">QYE76_062904</name>
</gene>
<dbReference type="EMBL" id="JAUUTY010000004">
    <property type="protein sequence ID" value="KAK1645099.1"/>
    <property type="molecule type" value="Genomic_DNA"/>
</dbReference>
<reference evidence="4" key="1">
    <citation type="submission" date="2023-07" db="EMBL/GenBank/DDBJ databases">
        <title>A chromosome-level genome assembly of Lolium multiflorum.</title>
        <authorList>
            <person name="Chen Y."/>
            <person name="Copetti D."/>
            <person name="Kolliker R."/>
            <person name="Studer B."/>
        </authorList>
    </citation>
    <scope>NUCLEOTIDE SEQUENCE</scope>
    <source>
        <strain evidence="4">02402/16</strain>
        <tissue evidence="4">Leaf</tissue>
    </source>
</reference>
<protein>
    <recommendedName>
        <fullName evidence="3">RRM domain-containing protein</fullName>
    </recommendedName>
</protein>
<dbReference type="InterPro" id="IPR000504">
    <property type="entry name" value="RRM_dom"/>
</dbReference>
<evidence type="ECO:0000256" key="2">
    <source>
        <dbReference type="SAM" id="MobiDB-lite"/>
    </source>
</evidence>
<name>A0AAD8S4G9_LOLMU</name>
<evidence type="ECO:0000313" key="5">
    <source>
        <dbReference type="Proteomes" id="UP001231189"/>
    </source>
</evidence>
<dbReference type="PANTHER" id="PTHR32343:SF29">
    <property type="entry name" value="RNA-BINDING (RRM_RBD_RNP MOTIFS) FAMILY PROTEIN"/>
    <property type="match status" value="1"/>
</dbReference>
<evidence type="ECO:0000313" key="4">
    <source>
        <dbReference type="EMBL" id="KAK1645099.1"/>
    </source>
</evidence>
<dbReference type="Proteomes" id="UP001231189">
    <property type="component" value="Unassembled WGS sequence"/>
</dbReference>
<keyword evidence="5" id="KW-1185">Reference proteome</keyword>
<dbReference type="PANTHER" id="PTHR32343">
    <property type="entry name" value="SERINE/ARGININE-RICH SPLICING FACTOR"/>
    <property type="match status" value="1"/>
</dbReference>
<sequence length="343" mass="37349">RPELPESKHLPLPDSSSPGPVHPSSPLHPLADRRTRARAAPNSPRHPPRERPSSPRDLAMEVRTVKVANISLNASKREITEFFSFSGDIEYVEMQSESDWSQLAYVTFKDSQGADTAVLLSGATIVDLSVSITPVENYQLPPEACNQSTGQRSTSTESAVRKAEDVVSSMMAKGFVLSKDALNVARSFDERHNILSNASATVASLDRQYGLSDKINLGRAVVGSKVKEVDERYQVSEITKSALAAAEQKASIAGSALMGNQYVSAGASWLTSAFGMVTKAAGDMSSMTKDKVDRAEEERKAIMWEERNGLVSDYAKIHLDEHSSWEPAVLPVESMDEQKLQAV</sequence>
<feature type="compositionally biased region" description="Basic and acidic residues" evidence="2">
    <location>
        <begin position="1"/>
        <end position="11"/>
    </location>
</feature>
<feature type="non-terminal residue" evidence="4">
    <location>
        <position position="1"/>
    </location>
</feature>
<feature type="region of interest" description="Disordered" evidence="2">
    <location>
        <begin position="1"/>
        <end position="57"/>
    </location>
</feature>
<dbReference type="Gene3D" id="3.30.70.330">
    <property type="match status" value="1"/>
</dbReference>
<feature type="compositionally biased region" description="Basic and acidic residues" evidence="2">
    <location>
        <begin position="47"/>
        <end position="57"/>
    </location>
</feature>
<organism evidence="4 5">
    <name type="scientific">Lolium multiflorum</name>
    <name type="common">Italian ryegrass</name>
    <name type="synonym">Lolium perenne subsp. multiflorum</name>
    <dbReference type="NCBI Taxonomy" id="4521"/>
    <lineage>
        <taxon>Eukaryota</taxon>
        <taxon>Viridiplantae</taxon>
        <taxon>Streptophyta</taxon>
        <taxon>Embryophyta</taxon>
        <taxon>Tracheophyta</taxon>
        <taxon>Spermatophyta</taxon>
        <taxon>Magnoliopsida</taxon>
        <taxon>Liliopsida</taxon>
        <taxon>Poales</taxon>
        <taxon>Poaceae</taxon>
        <taxon>BOP clade</taxon>
        <taxon>Pooideae</taxon>
        <taxon>Poodae</taxon>
        <taxon>Poeae</taxon>
        <taxon>Poeae Chloroplast Group 2 (Poeae type)</taxon>
        <taxon>Loliodinae</taxon>
        <taxon>Loliinae</taxon>
        <taxon>Lolium</taxon>
    </lineage>
</organism>
<evidence type="ECO:0000256" key="1">
    <source>
        <dbReference type="PROSITE-ProRule" id="PRU00176"/>
    </source>
</evidence>
<comment type="caution">
    <text evidence="4">The sequence shown here is derived from an EMBL/GenBank/DDBJ whole genome shotgun (WGS) entry which is preliminary data.</text>
</comment>
<feature type="compositionally biased region" description="Low complexity" evidence="2">
    <location>
        <begin position="15"/>
        <end position="29"/>
    </location>
</feature>
<dbReference type="PROSITE" id="PS50102">
    <property type="entry name" value="RRM"/>
    <property type="match status" value="1"/>
</dbReference>
<dbReference type="AlphaFoldDB" id="A0AAD8S4G9"/>
<evidence type="ECO:0000259" key="3">
    <source>
        <dbReference type="PROSITE" id="PS50102"/>
    </source>
</evidence>
<dbReference type="InterPro" id="IPR035979">
    <property type="entry name" value="RBD_domain_sf"/>
</dbReference>
<feature type="domain" description="RRM" evidence="3">
    <location>
        <begin position="63"/>
        <end position="137"/>
    </location>
</feature>
<dbReference type="SMART" id="SM00360">
    <property type="entry name" value="RRM"/>
    <property type="match status" value="1"/>
</dbReference>
<dbReference type="InterPro" id="IPR012677">
    <property type="entry name" value="Nucleotide-bd_a/b_plait_sf"/>
</dbReference>
<proteinExistence type="predicted"/>
<dbReference type="GO" id="GO:0003723">
    <property type="term" value="F:RNA binding"/>
    <property type="evidence" value="ECO:0007669"/>
    <property type="project" value="UniProtKB-UniRule"/>
</dbReference>